<dbReference type="InParanoid" id="A0A2G4YVL3"/>
<name>A0A2G4YVL3_9PROT</name>
<gene>
    <name evidence="2" type="ORF">CRD36_06335</name>
</gene>
<feature type="signal peptide" evidence="1">
    <location>
        <begin position="1"/>
        <end position="28"/>
    </location>
</feature>
<evidence type="ECO:0000256" key="1">
    <source>
        <dbReference type="SAM" id="SignalP"/>
    </source>
</evidence>
<protein>
    <recommendedName>
        <fullName evidence="4">DUF3034 domain-containing protein</fullName>
    </recommendedName>
</protein>
<feature type="chain" id="PRO_5013948933" description="DUF3034 domain-containing protein" evidence="1">
    <location>
        <begin position="29"/>
        <end position="296"/>
    </location>
</feature>
<dbReference type="EMBL" id="PDEM01000009">
    <property type="protein sequence ID" value="PHZ86280.1"/>
    <property type="molecule type" value="Genomic_DNA"/>
</dbReference>
<reference evidence="2 3" key="1">
    <citation type="submission" date="2017-10" db="EMBL/GenBank/DDBJ databases">
        <title>Frigbacter circumglobatus gen. nov. sp. nov., isolated from sediment cultured in situ.</title>
        <authorList>
            <person name="Zhao Z."/>
        </authorList>
    </citation>
    <scope>NUCLEOTIDE SEQUENCE [LARGE SCALE GENOMIC DNA]</scope>
    <source>
        <strain evidence="2 3">ZYL</strain>
    </source>
</reference>
<evidence type="ECO:0000313" key="2">
    <source>
        <dbReference type="EMBL" id="PHZ86280.1"/>
    </source>
</evidence>
<keyword evidence="3" id="KW-1185">Reference proteome</keyword>
<dbReference type="Pfam" id="PF11231">
    <property type="entry name" value="DUF3034"/>
    <property type="match status" value="1"/>
</dbReference>
<evidence type="ECO:0008006" key="4">
    <source>
        <dbReference type="Google" id="ProtNLM"/>
    </source>
</evidence>
<dbReference type="RefSeq" id="WP_099471864.1">
    <property type="nucleotide sequence ID" value="NZ_CP041025.1"/>
</dbReference>
<dbReference type="InterPro" id="IPR021393">
    <property type="entry name" value="DUF3034"/>
</dbReference>
<organism evidence="2 3">
    <name type="scientific">Paremcibacter congregatus</name>
    <dbReference type="NCBI Taxonomy" id="2043170"/>
    <lineage>
        <taxon>Bacteria</taxon>
        <taxon>Pseudomonadati</taxon>
        <taxon>Pseudomonadota</taxon>
        <taxon>Alphaproteobacteria</taxon>
        <taxon>Emcibacterales</taxon>
        <taxon>Emcibacteraceae</taxon>
        <taxon>Paremcibacter</taxon>
    </lineage>
</organism>
<dbReference type="Proteomes" id="UP000229730">
    <property type="component" value="Unassembled WGS sequence"/>
</dbReference>
<dbReference type="OrthoDB" id="9126735at2"/>
<proteinExistence type="predicted"/>
<keyword evidence="1" id="KW-0732">Signal</keyword>
<accession>A0A2G4YVL3</accession>
<sequence length="296" mass="31512">MSLSSFHKRLAKAVIISGVLLVPSVASADGLFDQGKLVATGGVSQIEGAGGSGLSTWALITGYGSDRGVGVNAHHTTAVLSDFTLQATGFSVGLYDRVELSYTHHWFNTRDAGGRLGLGEGYVFDQDIIGAKIRLYGNAVYDQDKLLPQIAVGMTYKNNKEDALVRALGSADNDSFEYYLAATKILLDHSLIISATARLTEANQYGLLGFGSATSGHSLQGEFSLAYMITSNLVAGVDYRTKPDNLAFAREQNAAAAYLAYFFNKNISLTLAALDLGDIALQGRQRGAYLSLQAGF</sequence>
<evidence type="ECO:0000313" key="3">
    <source>
        <dbReference type="Proteomes" id="UP000229730"/>
    </source>
</evidence>
<dbReference type="AlphaFoldDB" id="A0A2G4YVL3"/>
<comment type="caution">
    <text evidence="2">The sequence shown here is derived from an EMBL/GenBank/DDBJ whole genome shotgun (WGS) entry which is preliminary data.</text>
</comment>